<dbReference type="NCBIfam" id="TIGR03672">
    <property type="entry name" value="rpl4p_arch"/>
    <property type="match status" value="1"/>
</dbReference>
<accession>A0A650CM64</accession>
<dbReference type="InterPro" id="IPR002136">
    <property type="entry name" value="Ribosomal_uL4"/>
</dbReference>
<proteinExistence type="inferred from homology"/>
<dbReference type="GO" id="GO:0005840">
    <property type="term" value="C:ribosome"/>
    <property type="evidence" value="ECO:0007669"/>
    <property type="project" value="UniProtKB-KW"/>
</dbReference>
<protein>
    <recommendedName>
        <fullName evidence="6">Large ribosomal subunit protein uL4</fullName>
    </recommendedName>
</protein>
<evidence type="ECO:0000256" key="6">
    <source>
        <dbReference type="HAMAP-Rule" id="MF_01328"/>
    </source>
</evidence>
<keyword evidence="3 6" id="KW-0694">RNA-binding</keyword>
<keyword evidence="5 6" id="KW-0687">Ribonucleoprotein</keyword>
<evidence type="ECO:0000256" key="2">
    <source>
        <dbReference type="ARBA" id="ARBA00022730"/>
    </source>
</evidence>
<organism evidence="7 8">
    <name type="scientific">Stygiolobus azoricus</name>
    <dbReference type="NCBI Taxonomy" id="41675"/>
    <lineage>
        <taxon>Archaea</taxon>
        <taxon>Thermoproteota</taxon>
        <taxon>Thermoprotei</taxon>
        <taxon>Sulfolobales</taxon>
        <taxon>Sulfolobaceae</taxon>
        <taxon>Stygiolobus</taxon>
    </lineage>
</organism>
<dbReference type="GO" id="GO:0006412">
    <property type="term" value="P:translation"/>
    <property type="evidence" value="ECO:0007669"/>
    <property type="project" value="UniProtKB-UniRule"/>
</dbReference>
<dbReference type="EMBL" id="CP045483">
    <property type="protein sequence ID" value="QGR18919.1"/>
    <property type="molecule type" value="Genomic_DNA"/>
</dbReference>
<evidence type="ECO:0000256" key="4">
    <source>
        <dbReference type="ARBA" id="ARBA00022980"/>
    </source>
</evidence>
<evidence type="ECO:0000256" key="1">
    <source>
        <dbReference type="ARBA" id="ARBA00010528"/>
    </source>
</evidence>
<evidence type="ECO:0000313" key="7">
    <source>
        <dbReference type="EMBL" id="QGR18919.1"/>
    </source>
</evidence>
<reference evidence="7 8" key="1">
    <citation type="submission" date="2019-10" db="EMBL/GenBank/DDBJ databases">
        <title>Genome Sequences from Six Type Strain Members of the Archaeal Family Sulfolobaceae: Acidianus ambivalens, Acidianus infernus, Metallosphaera prunae, Stygiolobus azoricus, Sulfolobus metallicus, and Sulfurisphaera ohwakuensis.</title>
        <authorList>
            <person name="Counts J.A."/>
            <person name="Kelly R.M."/>
        </authorList>
    </citation>
    <scope>NUCLEOTIDE SEQUENCE [LARGE SCALE GENOMIC DNA]</scope>
    <source>
        <strain evidence="7 8">FC6</strain>
    </source>
</reference>
<keyword evidence="2 6" id="KW-0699">rRNA-binding</keyword>
<dbReference type="AlphaFoldDB" id="A0A650CM64"/>
<dbReference type="PROSITE" id="PS00939">
    <property type="entry name" value="RIBOSOMAL_L1E"/>
    <property type="match status" value="1"/>
</dbReference>
<dbReference type="OrthoDB" id="10737at2157"/>
<dbReference type="GeneID" id="42797853"/>
<dbReference type="KEGG" id="sazo:D1868_02230"/>
<evidence type="ECO:0000256" key="3">
    <source>
        <dbReference type="ARBA" id="ARBA00022884"/>
    </source>
</evidence>
<dbReference type="PANTHER" id="PTHR19431">
    <property type="entry name" value="60S RIBOSOMAL PROTEIN L4"/>
    <property type="match status" value="1"/>
</dbReference>
<dbReference type="GO" id="GO:0003735">
    <property type="term" value="F:structural constituent of ribosome"/>
    <property type="evidence" value="ECO:0007669"/>
    <property type="project" value="InterPro"/>
</dbReference>
<dbReference type="GO" id="GO:0019843">
    <property type="term" value="F:rRNA binding"/>
    <property type="evidence" value="ECO:0007669"/>
    <property type="project" value="UniProtKB-UniRule"/>
</dbReference>
<comment type="similarity">
    <text evidence="1 6">Belongs to the universal ribosomal protein uL4 family.</text>
</comment>
<comment type="subunit">
    <text evidence="6">Part of the 50S ribosomal subunit.</text>
</comment>
<comment type="function">
    <text evidence="6">One of the primary rRNA binding proteins, this protein initially binds near the 5'-end of the 23S rRNA. It is important during the early stages of 50S assembly. It makes multiple contacts with different domains of the 23S rRNA in the assembled 50S subunit and ribosome.</text>
</comment>
<name>A0A650CM64_9CREN</name>
<dbReference type="RefSeq" id="WP_156005148.1">
    <property type="nucleotide sequence ID" value="NZ_CP045483.1"/>
</dbReference>
<dbReference type="InterPro" id="IPR013000">
    <property type="entry name" value="Ribosomal_uL4_euk/arc_CS"/>
</dbReference>
<dbReference type="Proteomes" id="UP000423396">
    <property type="component" value="Chromosome"/>
</dbReference>
<keyword evidence="8" id="KW-1185">Reference proteome</keyword>
<dbReference type="Pfam" id="PF00573">
    <property type="entry name" value="Ribosomal_L4"/>
    <property type="match status" value="1"/>
</dbReference>
<gene>
    <name evidence="6" type="primary">rpl4</name>
    <name evidence="7" type="ORF">D1868_02230</name>
</gene>
<dbReference type="InterPro" id="IPR019970">
    <property type="entry name" value="Ribosomall_uL4-arc"/>
</dbReference>
<dbReference type="InterPro" id="IPR045240">
    <property type="entry name" value="Ribosomal_uL4_euk/arch"/>
</dbReference>
<comment type="function">
    <text evidence="6">Forms part of the polypeptide exit tunnel.</text>
</comment>
<keyword evidence="4 6" id="KW-0689">Ribosomal protein</keyword>
<dbReference type="SUPFAM" id="SSF52166">
    <property type="entry name" value="Ribosomal protein L4"/>
    <property type="match status" value="1"/>
</dbReference>
<dbReference type="HAMAP" id="MF_01328_A">
    <property type="entry name" value="Ribosomal_uL4_A"/>
    <property type="match status" value="1"/>
</dbReference>
<dbReference type="Gene3D" id="3.40.1370.10">
    <property type="match status" value="1"/>
</dbReference>
<dbReference type="GO" id="GO:1990904">
    <property type="term" value="C:ribonucleoprotein complex"/>
    <property type="evidence" value="ECO:0007669"/>
    <property type="project" value="UniProtKB-KW"/>
</dbReference>
<evidence type="ECO:0000256" key="5">
    <source>
        <dbReference type="ARBA" id="ARBA00023274"/>
    </source>
</evidence>
<evidence type="ECO:0000313" key="8">
    <source>
        <dbReference type="Proteomes" id="UP000423396"/>
    </source>
</evidence>
<sequence length="267" mass="29493">MYLELVSKKIQILDLQGNKIGELELPYFFSYPVRKDLIRRVFISEFTKSLQPKGRDPMAGKRTSALSFGINLGLARVPRVKQSGEAALAPNTVGGRLTFPPTVEKRIVEEVNEKEKRLAVISALAATTLPELVKARGHRFSAQELPIVVSDDLEKVDKAKVLVNEIFPKLGVYEDIERVKDRVRIRAGKGKMRGRRYKRAKGPLIIVSDIKAPIVKAGSNIEGVDIVAANLVSVIHLAPGGHPGRLTIYTKSSIDILSKRLQGRVVS</sequence>
<dbReference type="InterPro" id="IPR023574">
    <property type="entry name" value="Ribosomal_uL4_dom_sf"/>
</dbReference>